<organism evidence="4 5">
    <name type="scientific">Rhizoctonia solani</name>
    <dbReference type="NCBI Taxonomy" id="456999"/>
    <lineage>
        <taxon>Eukaryota</taxon>
        <taxon>Fungi</taxon>
        <taxon>Dikarya</taxon>
        <taxon>Basidiomycota</taxon>
        <taxon>Agaricomycotina</taxon>
        <taxon>Agaricomycetes</taxon>
        <taxon>Cantharellales</taxon>
        <taxon>Ceratobasidiaceae</taxon>
        <taxon>Rhizoctonia</taxon>
    </lineage>
</organism>
<feature type="domain" description="Zn(2)-C6 fungal-type" evidence="3">
    <location>
        <begin position="11"/>
        <end position="35"/>
    </location>
</feature>
<dbReference type="GO" id="GO:0005634">
    <property type="term" value="C:nucleus"/>
    <property type="evidence" value="ECO:0007669"/>
    <property type="project" value="UniProtKB-SubCell"/>
</dbReference>
<dbReference type="GO" id="GO:0008270">
    <property type="term" value="F:zinc ion binding"/>
    <property type="evidence" value="ECO:0007669"/>
    <property type="project" value="InterPro"/>
</dbReference>
<dbReference type="Pfam" id="PF00172">
    <property type="entry name" value="Zn_clus"/>
    <property type="match status" value="1"/>
</dbReference>
<dbReference type="PANTHER" id="PTHR37534">
    <property type="entry name" value="TRANSCRIPTIONAL ACTIVATOR PROTEIN UGA3"/>
    <property type="match status" value="1"/>
</dbReference>
<dbReference type="Proteomes" id="UP000663843">
    <property type="component" value="Unassembled WGS sequence"/>
</dbReference>
<sequence>MVVPITRNFYRKKKCDEKKPDCERCVLGGFDCLGYAHLGAISAKRATRGSTENLGTSSPSVSQDNFIINSSPALSFASDPAGQTSWSVAPIDTSSSPFPPPGNVGVWQQGQHSLVTTTPSYESKSIPINPQLDPFDIENMKQLIVTQYARLAHRIAFRPFPYQVELGLANYLIRGSHLIYKTLYLGARISQALLDDTNWQRYIGWIDTFHNRILGTQSSLIETDVNHLADRLAANCNLAVYAFMILNSSVGYTIFRKGVPMFLQLAAKFPDLWKGDSAISLSQALHARHELGKFTLMDTVAALAFGISPLIHYDTTIRMEDYKPGKFQFMEPVYACPIIVLITLARVNASRVSRLMDQDETTPAGIQEYEAAVQNWKPHVDYADQPSQLITRLAVQEAWRQAALIYLYMGACAASSADDRVEALVRQVAQLAGTVEAGTHFETHLFVPCLIAGVAARKEKHRTILRKKIQVSQKAEACLLRGADFSSALDHLWHGAAAEGSPVTWDDYVNSRLLLISLLVTSKQNDGCDQKYFWFAPKSVCFSNGTKDKCTPHAQQNCGRNWYWDQTYKYCLPPSPTYGDAGCDDGWARNDNKYSCVPAPGQCNSADFYWKLKSTCLPYDRDPNPPSPP</sequence>
<dbReference type="CDD" id="cd00067">
    <property type="entry name" value="GAL4"/>
    <property type="match status" value="1"/>
</dbReference>
<dbReference type="SUPFAM" id="SSF57701">
    <property type="entry name" value="Zn2/Cys6 DNA-binding domain"/>
    <property type="match status" value="1"/>
</dbReference>
<evidence type="ECO:0000259" key="3">
    <source>
        <dbReference type="Pfam" id="PF00172"/>
    </source>
</evidence>
<dbReference type="GO" id="GO:0000981">
    <property type="term" value="F:DNA-binding transcription factor activity, RNA polymerase II-specific"/>
    <property type="evidence" value="ECO:0007669"/>
    <property type="project" value="InterPro"/>
</dbReference>
<evidence type="ECO:0000256" key="1">
    <source>
        <dbReference type="ARBA" id="ARBA00004123"/>
    </source>
</evidence>
<accession>A0A8H2WYH9</accession>
<dbReference type="PANTHER" id="PTHR37534:SF46">
    <property type="entry name" value="ZN(II)2CYS6 TRANSCRIPTION FACTOR (EUROFUNG)"/>
    <property type="match status" value="1"/>
</dbReference>
<keyword evidence="2" id="KW-0539">Nucleus</keyword>
<evidence type="ECO:0000256" key="2">
    <source>
        <dbReference type="ARBA" id="ARBA00023242"/>
    </source>
</evidence>
<dbReference type="AlphaFoldDB" id="A0A8H2WYH9"/>
<name>A0A8H2WYH9_9AGAM</name>
<evidence type="ECO:0000313" key="4">
    <source>
        <dbReference type="EMBL" id="CAE6406620.1"/>
    </source>
</evidence>
<dbReference type="Pfam" id="PF11951">
    <property type="entry name" value="Fungal_trans_2"/>
    <property type="match status" value="1"/>
</dbReference>
<reference evidence="4" key="1">
    <citation type="submission" date="2021-01" db="EMBL/GenBank/DDBJ databases">
        <authorList>
            <person name="Kaushik A."/>
        </authorList>
    </citation>
    <scope>NUCLEOTIDE SEQUENCE</scope>
    <source>
        <strain evidence="4">AG2-2IIIB</strain>
    </source>
</reference>
<proteinExistence type="predicted"/>
<dbReference type="InterPro" id="IPR036864">
    <property type="entry name" value="Zn2-C6_fun-type_DNA-bd_sf"/>
</dbReference>
<dbReference type="EMBL" id="CAJMWT010001514">
    <property type="protein sequence ID" value="CAE6406620.1"/>
    <property type="molecule type" value="Genomic_DNA"/>
</dbReference>
<dbReference type="InterPro" id="IPR001138">
    <property type="entry name" value="Zn2Cys6_DnaBD"/>
</dbReference>
<protein>
    <recommendedName>
        <fullName evidence="3">Zn(2)-C6 fungal-type domain-containing protein</fullName>
    </recommendedName>
</protein>
<comment type="subcellular location">
    <subcellularLocation>
        <location evidence="1">Nucleus</location>
    </subcellularLocation>
</comment>
<dbReference type="InterPro" id="IPR021858">
    <property type="entry name" value="Fun_TF"/>
</dbReference>
<evidence type="ECO:0000313" key="5">
    <source>
        <dbReference type="Proteomes" id="UP000663843"/>
    </source>
</evidence>
<gene>
    <name evidence="4" type="ORF">RDB_LOCUS40206</name>
</gene>
<comment type="caution">
    <text evidence="4">The sequence shown here is derived from an EMBL/GenBank/DDBJ whole genome shotgun (WGS) entry which is preliminary data.</text>
</comment>